<evidence type="ECO:0000313" key="3">
    <source>
        <dbReference type="Proteomes" id="UP000054911"/>
    </source>
</evidence>
<dbReference type="AlphaFoldDB" id="A0A158CS89"/>
<feature type="transmembrane region" description="Helical" evidence="1">
    <location>
        <begin position="65"/>
        <end position="84"/>
    </location>
</feature>
<sequence length="169" mass="18032">MTPIAIIQGTPSWVWLLLAFLAYRGFKATQASTTPLSKLAIIPLIFAGMGIAHLVSAPLAGWDAVAAWIIGMGAGIAGGVYTATRTRFIVDPIARTVMLPGSFLPLVLIAATFIAKFWLGFELATVTNLSALAMYVTIDAAVSGIVAGMFAGRFFTWWKTLHTLRASWA</sequence>
<dbReference type="Proteomes" id="UP000054911">
    <property type="component" value="Unassembled WGS sequence"/>
</dbReference>
<protein>
    <submittedName>
        <fullName evidence="2">Uncharacterized protein</fullName>
    </submittedName>
</protein>
<dbReference type="InterPro" id="IPR046730">
    <property type="entry name" value="DUF6622"/>
</dbReference>
<dbReference type="Pfam" id="PF20327">
    <property type="entry name" value="DUF6622"/>
    <property type="match status" value="1"/>
</dbReference>
<name>A0A158CS89_9BURK</name>
<feature type="transmembrane region" description="Helical" evidence="1">
    <location>
        <begin position="38"/>
        <end position="59"/>
    </location>
</feature>
<keyword evidence="1" id="KW-0812">Transmembrane</keyword>
<organism evidence="2 3">
    <name type="scientific">Caballeronia pedi</name>
    <dbReference type="NCBI Taxonomy" id="1777141"/>
    <lineage>
        <taxon>Bacteria</taxon>
        <taxon>Pseudomonadati</taxon>
        <taxon>Pseudomonadota</taxon>
        <taxon>Betaproteobacteria</taxon>
        <taxon>Burkholderiales</taxon>
        <taxon>Burkholderiaceae</taxon>
        <taxon>Caballeronia</taxon>
    </lineage>
</organism>
<dbReference type="STRING" id="1777141.AWB80_05760"/>
<keyword evidence="1" id="KW-1133">Transmembrane helix</keyword>
<reference evidence="2" key="1">
    <citation type="submission" date="2016-01" db="EMBL/GenBank/DDBJ databases">
        <authorList>
            <person name="Peeters C."/>
        </authorList>
    </citation>
    <scope>NUCLEOTIDE SEQUENCE [LARGE SCALE GENOMIC DNA]</scope>
    <source>
        <strain evidence="2">LMG 29323</strain>
    </source>
</reference>
<proteinExistence type="predicted"/>
<feature type="transmembrane region" description="Helical" evidence="1">
    <location>
        <begin position="96"/>
        <end position="119"/>
    </location>
</feature>
<evidence type="ECO:0000256" key="1">
    <source>
        <dbReference type="SAM" id="Phobius"/>
    </source>
</evidence>
<feature type="transmembrane region" description="Helical" evidence="1">
    <location>
        <begin position="6"/>
        <end position="26"/>
    </location>
</feature>
<gene>
    <name evidence="2" type="ORF">AWB80_05760</name>
</gene>
<evidence type="ECO:0000313" key="2">
    <source>
        <dbReference type="EMBL" id="SAK85235.1"/>
    </source>
</evidence>
<dbReference type="RefSeq" id="WP_061178130.1">
    <property type="nucleotide sequence ID" value="NZ_FCOE02000025.1"/>
</dbReference>
<accession>A0A158CS89</accession>
<dbReference type="EMBL" id="FCOE02000025">
    <property type="protein sequence ID" value="SAK85235.1"/>
    <property type="molecule type" value="Genomic_DNA"/>
</dbReference>
<keyword evidence="1" id="KW-0472">Membrane</keyword>
<comment type="caution">
    <text evidence="2">The sequence shown here is derived from an EMBL/GenBank/DDBJ whole genome shotgun (WGS) entry which is preliminary data.</text>
</comment>
<dbReference type="OrthoDB" id="3034721at2"/>
<feature type="transmembrane region" description="Helical" evidence="1">
    <location>
        <begin position="131"/>
        <end position="155"/>
    </location>
</feature>
<keyword evidence="3" id="KW-1185">Reference proteome</keyword>